<name>A0A5J5EG59_9PEZI</name>
<protein>
    <submittedName>
        <fullName evidence="3">Uncharacterized protein</fullName>
    </submittedName>
</protein>
<feature type="transmembrane region" description="Helical" evidence="2">
    <location>
        <begin position="57"/>
        <end position="77"/>
    </location>
</feature>
<feature type="region of interest" description="Disordered" evidence="1">
    <location>
        <begin position="37"/>
        <end position="56"/>
    </location>
</feature>
<accession>A0A5J5EG59</accession>
<keyword evidence="2" id="KW-1133">Transmembrane helix</keyword>
<organism evidence="3 4">
    <name type="scientific">Sphaerosporella brunnea</name>
    <dbReference type="NCBI Taxonomy" id="1250544"/>
    <lineage>
        <taxon>Eukaryota</taxon>
        <taxon>Fungi</taxon>
        <taxon>Dikarya</taxon>
        <taxon>Ascomycota</taxon>
        <taxon>Pezizomycotina</taxon>
        <taxon>Pezizomycetes</taxon>
        <taxon>Pezizales</taxon>
        <taxon>Pyronemataceae</taxon>
        <taxon>Sphaerosporella</taxon>
    </lineage>
</organism>
<keyword evidence="2" id="KW-0812">Transmembrane</keyword>
<keyword evidence="2" id="KW-0472">Membrane</keyword>
<dbReference type="Proteomes" id="UP000326924">
    <property type="component" value="Unassembled WGS sequence"/>
</dbReference>
<sequence length="110" mass="11870">MPITTPNLQLISLIALIVNIGLFVGLGFLFGRFQSKERKSHDKNNQGTAPDSPGTRLAAPPAALIWAAVLSVVVWQLGKSRFRRMVRCATDHDGDGDAEDDNGSALVIEI</sequence>
<evidence type="ECO:0000256" key="1">
    <source>
        <dbReference type="SAM" id="MobiDB-lite"/>
    </source>
</evidence>
<dbReference type="InParanoid" id="A0A5J5EG59"/>
<evidence type="ECO:0000313" key="4">
    <source>
        <dbReference type="Proteomes" id="UP000326924"/>
    </source>
</evidence>
<gene>
    <name evidence="3" type="ORF">FN846DRAFT_912615</name>
</gene>
<evidence type="ECO:0000313" key="3">
    <source>
        <dbReference type="EMBL" id="KAA8894695.1"/>
    </source>
</evidence>
<proteinExistence type="predicted"/>
<keyword evidence="4" id="KW-1185">Reference proteome</keyword>
<feature type="transmembrane region" description="Helical" evidence="2">
    <location>
        <begin position="7"/>
        <end position="30"/>
    </location>
</feature>
<evidence type="ECO:0000256" key="2">
    <source>
        <dbReference type="SAM" id="Phobius"/>
    </source>
</evidence>
<reference evidence="3 4" key="1">
    <citation type="submission" date="2019-09" db="EMBL/GenBank/DDBJ databases">
        <title>Draft genome of the ectomycorrhizal ascomycete Sphaerosporella brunnea.</title>
        <authorList>
            <consortium name="DOE Joint Genome Institute"/>
            <person name="Benucci G.M."/>
            <person name="Marozzi G."/>
            <person name="Antonielli L."/>
            <person name="Sanchez S."/>
            <person name="Marco P."/>
            <person name="Wang X."/>
            <person name="Falini L.B."/>
            <person name="Barry K."/>
            <person name="Haridas S."/>
            <person name="Lipzen A."/>
            <person name="Labutti K."/>
            <person name="Grigoriev I.V."/>
            <person name="Murat C."/>
            <person name="Martin F."/>
            <person name="Albertini E."/>
            <person name="Donnini D."/>
            <person name="Bonito G."/>
        </authorList>
    </citation>
    <scope>NUCLEOTIDE SEQUENCE [LARGE SCALE GENOMIC DNA]</scope>
    <source>
        <strain evidence="3 4">Sb_GMNB300</strain>
    </source>
</reference>
<dbReference type="AlphaFoldDB" id="A0A5J5EG59"/>
<dbReference type="EMBL" id="VXIS01000319">
    <property type="protein sequence ID" value="KAA8894695.1"/>
    <property type="molecule type" value="Genomic_DNA"/>
</dbReference>
<comment type="caution">
    <text evidence="3">The sequence shown here is derived from an EMBL/GenBank/DDBJ whole genome shotgun (WGS) entry which is preliminary data.</text>
</comment>